<evidence type="ECO:0000259" key="2">
    <source>
        <dbReference type="PROSITE" id="PS50842"/>
    </source>
</evidence>
<dbReference type="InterPro" id="IPR009009">
    <property type="entry name" value="RlpA-like_DPBB"/>
</dbReference>
<keyword evidence="4" id="KW-1185">Reference proteome</keyword>
<dbReference type="SMART" id="SM00837">
    <property type="entry name" value="DPBB_1"/>
    <property type="match status" value="1"/>
</dbReference>
<sequence length="183" mass="19565">MFAKSCGMCIELRCQNAVIVDGYGESLDRSKSCRDPNRSIYVTIGDACPCDYPANQHSNKRWCCGDGRRPHIDITRDAFAQLADLSIGVIGLQYRVVDCNTVSSSSGKSYTPSTATPSSGNPTSSTPSVAPATSTPQSTLVAFPPIAFKPLPTFASFPPIVPVKQLADFDAMAAKLKQQLIVT</sequence>
<feature type="region of interest" description="Disordered" evidence="1">
    <location>
        <begin position="103"/>
        <end position="134"/>
    </location>
</feature>
<reference evidence="3 4" key="1">
    <citation type="submission" date="2020-02" db="EMBL/GenBank/DDBJ databases">
        <title>Draft genome sequence of Haematococcus lacustris strain NIES-144.</title>
        <authorList>
            <person name="Morimoto D."/>
            <person name="Nakagawa S."/>
            <person name="Yoshida T."/>
            <person name="Sawayama S."/>
        </authorList>
    </citation>
    <scope>NUCLEOTIDE SEQUENCE [LARGE SCALE GENOMIC DNA]</scope>
    <source>
        <strain evidence="3 4">NIES-144</strain>
    </source>
</reference>
<gene>
    <name evidence="3" type="ORF">HaLaN_25434</name>
</gene>
<dbReference type="PANTHER" id="PTHR31867">
    <property type="entry name" value="EXPANSIN-A15"/>
    <property type="match status" value="1"/>
</dbReference>
<organism evidence="3 4">
    <name type="scientific">Haematococcus lacustris</name>
    <name type="common">Green alga</name>
    <name type="synonym">Haematococcus pluvialis</name>
    <dbReference type="NCBI Taxonomy" id="44745"/>
    <lineage>
        <taxon>Eukaryota</taxon>
        <taxon>Viridiplantae</taxon>
        <taxon>Chlorophyta</taxon>
        <taxon>core chlorophytes</taxon>
        <taxon>Chlorophyceae</taxon>
        <taxon>CS clade</taxon>
        <taxon>Chlamydomonadales</taxon>
        <taxon>Haematococcaceae</taxon>
        <taxon>Haematococcus</taxon>
    </lineage>
</organism>
<dbReference type="InterPro" id="IPR036908">
    <property type="entry name" value="RlpA-like_sf"/>
</dbReference>
<dbReference type="CDD" id="cd22271">
    <property type="entry name" value="DPBB_EXP_N-like"/>
    <property type="match status" value="1"/>
</dbReference>
<feature type="domain" description="Expansin-like EG45" evidence="2">
    <location>
        <begin position="1"/>
        <end position="104"/>
    </location>
</feature>
<dbReference type="InterPro" id="IPR002963">
    <property type="entry name" value="Expansin"/>
</dbReference>
<dbReference type="Pfam" id="PF03330">
    <property type="entry name" value="DPBB_1"/>
    <property type="match status" value="1"/>
</dbReference>
<dbReference type="InterPro" id="IPR007112">
    <property type="entry name" value="Expansin/allergen_DPBB_dom"/>
</dbReference>
<dbReference type="Proteomes" id="UP000485058">
    <property type="component" value="Unassembled WGS sequence"/>
</dbReference>
<feature type="non-terminal residue" evidence="3">
    <location>
        <position position="1"/>
    </location>
</feature>
<dbReference type="EMBL" id="BLLF01003370">
    <property type="protein sequence ID" value="GFH27159.1"/>
    <property type="molecule type" value="Genomic_DNA"/>
</dbReference>
<accession>A0A6A0A2K7</accession>
<dbReference type="SUPFAM" id="SSF50685">
    <property type="entry name" value="Barwin-like endoglucanases"/>
    <property type="match status" value="1"/>
</dbReference>
<dbReference type="GO" id="GO:0009664">
    <property type="term" value="P:plant-type cell wall organization"/>
    <property type="evidence" value="ECO:0007669"/>
    <property type="project" value="InterPro"/>
</dbReference>
<dbReference type="Gene3D" id="2.40.40.10">
    <property type="entry name" value="RlpA-like domain"/>
    <property type="match status" value="1"/>
</dbReference>
<dbReference type="AlphaFoldDB" id="A0A6A0A2K7"/>
<dbReference type="PROSITE" id="PS50842">
    <property type="entry name" value="EXPANSIN_EG45"/>
    <property type="match status" value="1"/>
</dbReference>
<evidence type="ECO:0000256" key="1">
    <source>
        <dbReference type="SAM" id="MobiDB-lite"/>
    </source>
</evidence>
<protein>
    <submittedName>
        <fullName evidence="3">Expansin</fullName>
    </submittedName>
</protein>
<evidence type="ECO:0000313" key="4">
    <source>
        <dbReference type="Proteomes" id="UP000485058"/>
    </source>
</evidence>
<name>A0A6A0A2K7_HAELA</name>
<comment type="caution">
    <text evidence="3">The sequence shown here is derived from an EMBL/GenBank/DDBJ whole genome shotgun (WGS) entry which is preliminary data.</text>
</comment>
<evidence type="ECO:0000313" key="3">
    <source>
        <dbReference type="EMBL" id="GFH27159.1"/>
    </source>
</evidence>
<proteinExistence type="predicted"/>